<sequence>MVLCSVVSGGQNMNSTKDNLKERVLKLLDVEIDFVSNRSFNSPDFELETLKGLNFPKSAASNFSMQDKQSQNLSPHLARLCEAEVLSVDEERALFRRMNFLKFKANSLRSQLDPDFPDLEKINAIDLAMHESENIRNYIFRSNMRLVVSIIKKCVTPYITFEDLLSDGIWTLMKAVDKFDYDRGFRFSTYAYRAISNYAYRKIADRKKETTRFTQAPHDRVLEETRDSKRSMMGEQPWEEISSVLTKTIDKLDQREQFIVQGRFALGNFRSIKTFQKLADELGISKERVRQLEQRAVAKLRSMVEDAKYDMLRELAGF</sequence>
<dbReference type="Gene3D" id="1.20.120.1810">
    <property type="match status" value="1"/>
</dbReference>
<evidence type="ECO:0000313" key="7">
    <source>
        <dbReference type="EMBL" id="QDT98462.1"/>
    </source>
</evidence>
<proteinExistence type="predicted"/>
<dbReference type="CDD" id="cd06171">
    <property type="entry name" value="Sigma70_r4"/>
    <property type="match status" value="1"/>
</dbReference>
<dbReference type="Pfam" id="PF04545">
    <property type="entry name" value="Sigma70_r4"/>
    <property type="match status" value="1"/>
</dbReference>
<feature type="domain" description="RNA polymerase sigma-70 region 2" evidence="5">
    <location>
        <begin position="139"/>
        <end position="208"/>
    </location>
</feature>
<dbReference type="GO" id="GO:0003677">
    <property type="term" value="F:DNA binding"/>
    <property type="evidence" value="ECO:0007669"/>
    <property type="project" value="UniProtKB-KW"/>
</dbReference>
<protein>
    <submittedName>
        <fullName evidence="7">RNA polymerase sigma factor RpoD</fullName>
    </submittedName>
</protein>
<dbReference type="Gene3D" id="1.10.10.10">
    <property type="entry name" value="Winged helix-like DNA-binding domain superfamily/Winged helix DNA-binding domain"/>
    <property type="match status" value="1"/>
</dbReference>
<dbReference type="PANTHER" id="PTHR30603">
    <property type="entry name" value="RNA POLYMERASE SIGMA FACTOR RPO"/>
    <property type="match status" value="1"/>
</dbReference>
<dbReference type="SUPFAM" id="SSF88946">
    <property type="entry name" value="Sigma2 domain of RNA polymerase sigma factors"/>
    <property type="match status" value="1"/>
</dbReference>
<dbReference type="AlphaFoldDB" id="A0A517VZN0"/>
<dbReference type="Proteomes" id="UP000318704">
    <property type="component" value="Chromosome"/>
</dbReference>
<dbReference type="InterPro" id="IPR036388">
    <property type="entry name" value="WH-like_DNA-bd_sf"/>
</dbReference>
<evidence type="ECO:0000256" key="3">
    <source>
        <dbReference type="ARBA" id="ARBA00023125"/>
    </source>
</evidence>
<keyword evidence="3" id="KW-0238">DNA-binding</keyword>
<dbReference type="InterPro" id="IPR007627">
    <property type="entry name" value="RNA_pol_sigma70_r2"/>
</dbReference>
<dbReference type="Pfam" id="PF04542">
    <property type="entry name" value="Sigma70_r2"/>
    <property type="match status" value="1"/>
</dbReference>
<dbReference type="InterPro" id="IPR000943">
    <property type="entry name" value="RNA_pol_sigma70"/>
</dbReference>
<reference evidence="7 8" key="1">
    <citation type="submission" date="2019-03" db="EMBL/GenBank/DDBJ databases">
        <title>Deep-cultivation of Planctomycetes and their phenomic and genomic characterization uncovers novel biology.</title>
        <authorList>
            <person name="Wiegand S."/>
            <person name="Jogler M."/>
            <person name="Boedeker C."/>
            <person name="Pinto D."/>
            <person name="Vollmers J."/>
            <person name="Rivas-Marin E."/>
            <person name="Kohn T."/>
            <person name="Peeters S.H."/>
            <person name="Heuer A."/>
            <person name="Rast P."/>
            <person name="Oberbeckmann S."/>
            <person name="Bunk B."/>
            <person name="Jeske O."/>
            <person name="Meyerdierks A."/>
            <person name="Storesund J.E."/>
            <person name="Kallscheuer N."/>
            <person name="Luecker S."/>
            <person name="Lage O.M."/>
            <person name="Pohl T."/>
            <person name="Merkel B.J."/>
            <person name="Hornburger P."/>
            <person name="Mueller R.-W."/>
            <person name="Bruemmer F."/>
            <person name="Labrenz M."/>
            <person name="Spormann A.M."/>
            <person name="Op den Camp H."/>
            <person name="Overmann J."/>
            <person name="Amann R."/>
            <person name="Jetten M.S.M."/>
            <person name="Mascher T."/>
            <person name="Medema M.H."/>
            <person name="Devos D.P."/>
            <person name="Kaster A.-K."/>
            <person name="Ovreas L."/>
            <person name="Rohde M."/>
            <person name="Galperin M.Y."/>
            <person name="Jogler C."/>
        </authorList>
    </citation>
    <scope>NUCLEOTIDE SEQUENCE [LARGE SCALE GENOMIC DNA]</scope>
    <source>
        <strain evidence="7 8">V144</strain>
    </source>
</reference>
<dbReference type="InterPro" id="IPR013324">
    <property type="entry name" value="RNA_pol_sigma_r3/r4-like"/>
</dbReference>
<evidence type="ECO:0000259" key="6">
    <source>
        <dbReference type="Pfam" id="PF04545"/>
    </source>
</evidence>
<evidence type="ECO:0000259" key="5">
    <source>
        <dbReference type="Pfam" id="PF04542"/>
    </source>
</evidence>
<dbReference type="InterPro" id="IPR014284">
    <property type="entry name" value="RNA_pol_sigma-70_dom"/>
</dbReference>
<evidence type="ECO:0000256" key="2">
    <source>
        <dbReference type="ARBA" id="ARBA00023082"/>
    </source>
</evidence>
<dbReference type="InterPro" id="IPR013325">
    <property type="entry name" value="RNA_pol_sigma_r2"/>
</dbReference>
<keyword evidence="1" id="KW-0805">Transcription regulation</keyword>
<evidence type="ECO:0000313" key="8">
    <source>
        <dbReference type="Proteomes" id="UP000318704"/>
    </source>
</evidence>
<dbReference type="GO" id="GO:0016987">
    <property type="term" value="F:sigma factor activity"/>
    <property type="evidence" value="ECO:0007669"/>
    <property type="project" value="UniProtKB-KW"/>
</dbReference>
<name>A0A517VZN0_9PLAN</name>
<accession>A0A517VZN0</accession>
<dbReference type="GO" id="GO:0006352">
    <property type="term" value="P:DNA-templated transcription initiation"/>
    <property type="evidence" value="ECO:0007669"/>
    <property type="project" value="InterPro"/>
</dbReference>
<feature type="domain" description="RNA polymerase sigma-70 region 4" evidence="6">
    <location>
        <begin position="249"/>
        <end position="301"/>
    </location>
</feature>
<keyword evidence="2" id="KW-0731">Sigma factor</keyword>
<dbReference type="PRINTS" id="PR00046">
    <property type="entry name" value="SIGMA70FCT"/>
</dbReference>
<keyword evidence="4" id="KW-0804">Transcription</keyword>
<dbReference type="PANTHER" id="PTHR30603:SF60">
    <property type="entry name" value="RNA POLYMERASE SIGMA FACTOR RPOD"/>
    <property type="match status" value="1"/>
</dbReference>
<dbReference type="KEGG" id="gaw:V144x_39640"/>
<gene>
    <name evidence="7" type="primary">rpoD_2</name>
    <name evidence="7" type="ORF">V144x_39640</name>
</gene>
<evidence type="ECO:0000256" key="4">
    <source>
        <dbReference type="ARBA" id="ARBA00023163"/>
    </source>
</evidence>
<dbReference type="SUPFAM" id="SSF88659">
    <property type="entry name" value="Sigma3 and sigma4 domains of RNA polymerase sigma factors"/>
    <property type="match status" value="1"/>
</dbReference>
<dbReference type="EMBL" id="CP037920">
    <property type="protein sequence ID" value="QDT98462.1"/>
    <property type="molecule type" value="Genomic_DNA"/>
</dbReference>
<evidence type="ECO:0000256" key="1">
    <source>
        <dbReference type="ARBA" id="ARBA00023015"/>
    </source>
</evidence>
<dbReference type="InterPro" id="IPR050239">
    <property type="entry name" value="Sigma-70_RNA_pol_init_factors"/>
</dbReference>
<dbReference type="InterPro" id="IPR007630">
    <property type="entry name" value="RNA_pol_sigma70_r4"/>
</dbReference>
<organism evidence="7 8">
    <name type="scientific">Gimesia aquarii</name>
    <dbReference type="NCBI Taxonomy" id="2527964"/>
    <lineage>
        <taxon>Bacteria</taxon>
        <taxon>Pseudomonadati</taxon>
        <taxon>Planctomycetota</taxon>
        <taxon>Planctomycetia</taxon>
        <taxon>Planctomycetales</taxon>
        <taxon>Planctomycetaceae</taxon>
        <taxon>Gimesia</taxon>
    </lineage>
</organism>
<dbReference type="NCBIfam" id="TIGR02937">
    <property type="entry name" value="sigma70-ECF"/>
    <property type="match status" value="1"/>
</dbReference>